<dbReference type="EMBL" id="QZJZ01000105">
    <property type="protein sequence ID" value="RJP55881.1"/>
    <property type="molecule type" value="Genomic_DNA"/>
</dbReference>
<dbReference type="Proteomes" id="UP000266426">
    <property type="component" value="Unassembled WGS sequence"/>
</dbReference>
<gene>
    <name evidence="2" type="ORF">C4541_13310</name>
</gene>
<evidence type="ECO:0000313" key="2">
    <source>
        <dbReference type="EMBL" id="RJP55881.1"/>
    </source>
</evidence>
<dbReference type="AlphaFoldDB" id="A0A3A4QZE6"/>
<keyword evidence="2" id="KW-0808">Transferase</keyword>
<dbReference type="Gene3D" id="3.40.50.150">
    <property type="entry name" value="Vaccinia Virus protein VP39"/>
    <property type="match status" value="1"/>
</dbReference>
<dbReference type="Pfam" id="PF08241">
    <property type="entry name" value="Methyltransf_11"/>
    <property type="match status" value="1"/>
</dbReference>
<protein>
    <submittedName>
        <fullName evidence="2">Methyltransferase domain-containing protein</fullName>
    </submittedName>
</protein>
<reference evidence="2 3" key="1">
    <citation type="journal article" date="2017" name="ISME J.">
        <title>Energy and carbon metabolisms in a deep terrestrial subsurface fluid microbial community.</title>
        <authorList>
            <person name="Momper L."/>
            <person name="Jungbluth S.P."/>
            <person name="Lee M.D."/>
            <person name="Amend J.P."/>
        </authorList>
    </citation>
    <scope>NUCLEOTIDE SEQUENCE [LARGE SCALE GENOMIC DNA]</scope>
    <source>
        <strain evidence="2">SURF_26</strain>
    </source>
</reference>
<dbReference type="CDD" id="cd02440">
    <property type="entry name" value="AdoMet_MTases"/>
    <property type="match status" value="1"/>
</dbReference>
<dbReference type="SUPFAM" id="SSF53335">
    <property type="entry name" value="S-adenosyl-L-methionine-dependent methyltransferases"/>
    <property type="match status" value="1"/>
</dbReference>
<dbReference type="GO" id="GO:0008757">
    <property type="term" value="F:S-adenosylmethionine-dependent methyltransferase activity"/>
    <property type="evidence" value="ECO:0007669"/>
    <property type="project" value="InterPro"/>
</dbReference>
<keyword evidence="2" id="KW-0489">Methyltransferase</keyword>
<dbReference type="InterPro" id="IPR029063">
    <property type="entry name" value="SAM-dependent_MTases_sf"/>
</dbReference>
<feature type="domain" description="Methyltransferase type 11" evidence="1">
    <location>
        <begin position="67"/>
        <end position="156"/>
    </location>
</feature>
<comment type="caution">
    <text evidence="2">The sequence shown here is derived from an EMBL/GenBank/DDBJ whole genome shotgun (WGS) entry which is preliminary data.</text>
</comment>
<dbReference type="InterPro" id="IPR013216">
    <property type="entry name" value="Methyltransf_11"/>
</dbReference>
<dbReference type="GO" id="GO:0032259">
    <property type="term" value="P:methylation"/>
    <property type="evidence" value="ECO:0007669"/>
    <property type="project" value="UniProtKB-KW"/>
</dbReference>
<evidence type="ECO:0000313" key="3">
    <source>
        <dbReference type="Proteomes" id="UP000266426"/>
    </source>
</evidence>
<sequence>MKSMASEKDSGCCDMKKVWRKNQDKIAENHRNLAERFEYYLKFGVDRALLTDEAVEKIDFMPGRIIEIGSGKGNLTAALAKRFGNVLTIDIDEANLYMAYLNAAYEQVEQRVEFILSSAECLAYDDGAFDLSISTFSFHHFDKPFRVLDEMMRVTHKTLIVSDFNAAGFAIIDIIHESEGRIHEKKSNDFSIVGAYLKYKGFNVLEYNEQLQKIYVAEKRS</sequence>
<name>A0A3A4QZE6_9BACT</name>
<proteinExistence type="predicted"/>
<evidence type="ECO:0000259" key="1">
    <source>
        <dbReference type="Pfam" id="PF08241"/>
    </source>
</evidence>
<accession>A0A3A4QZE6</accession>
<organism evidence="2 3">
    <name type="scientific">Candidatus Auribacter fodinae</name>
    <dbReference type="NCBI Taxonomy" id="2093366"/>
    <lineage>
        <taxon>Bacteria</taxon>
        <taxon>Pseudomonadati</taxon>
        <taxon>Candidatus Auribacterota</taxon>
        <taxon>Candidatus Auribacteria</taxon>
        <taxon>Candidatus Auribacterales</taxon>
        <taxon>Candidatus Auribacteraceae</taxon>
        <taxon>Candidatus Auribacter</taxon>
    </lineage>
</organism>